<dbReference type="SUPFAM" id="SSF55785">
    <property type="entry name" value="PYP-like sensor domain (PAS domain)"/>
    <property type="match status" value="2"/>
</dbReference>
<comment type="catalytic activity">
    <reaction evidence="1">
        <text>ATP + protein L-histidine = ADP + protein N-phospho-L-histidine.</text>
        <dbReference type="EC" id="2.7.13.3"/>
    </reaction>
</comment>
<dbReference type="EC" id="2.7.13.3" evidence="2"/>
<feature type="domain" description="Response regulatory" evidence="8">
    <location>
        <begin position="623"/>
        <end position="740"/>
    </location>
</feature>
<dbReference type="Pfam" id="PF00072">
    <property type="entry name" value="Response_reg"/>
    <property type="match status" value="1"/>
</dbReference>
<organism evidence="9 10">
    <name type="scientific">Sphingomonas lenta</name>
    <dbReference type="NCBI Taxonomy" id="1141887"/>
    <lineage>
        <taxon>Bacteria</taxon>
        <taxon>Pseudomonadati</taxon>
        <taxon>Pseudomonadota</taxon>
        <taxon>Alphaproteobacteria</taxon>
        <taxon>Sphingomonadales</taxon>
        <taxon>Sphingomonadaceae</taxon>
        <taxon>Sphingomonas</taxon>
    </lineage>
</organism>
<dbReference type="Gene3D" id="3.30.565.10">
    <property type="entry name" value="Histidine kinase-like ATPase, C-terminal domain"/>
    <property type="match status" value="1"/>
</dbReference>
<evidence type="ECO:0000259" key="7">
    <source>
        <dbReference type="PROSITE" id="PS50109"/>
    </source>
</evidence>
<accession>A0A2A2SID5</accession>
<dbReference type="SUPFAM" id="SSF47384">
    <property type="entry name" value="Homodimeric domain of signal transducing histidine kinase"/>
    <property type="match status" value="1"/>
</dbReference>
<dbReference type="GO" id="GO:0005886">
    <property type="term" value="C:plasma membrane"/>
    <property type="evidence" value="ECO:0007669"/>
    <property type="project" value="TreeGrafter"/>
</dbReference>
<evidence type="ECO:0000313" key="9">
    <source>
        <dbReference type="EMBL" id="PAX09002.1"/>
    </source>
</evidence>
<dbReference type="NCBIfam" id="NF041832">
    <property type="entry name" value="near_NosP_CTERM"/>
    <property type="match status" value="1"/>
</dbReference>
<dbReference type="Pfam" id="PF00512">
    <property type="entry name" value="HisKA"/>
    <property type="match status" value="1"/>
</dbReference>
<dbReference type="SMART" id="SM00388">
    <property type="entry name" value="HisKA"/>
    <property type="match status" value="1"/>
</dbReference>
<dbReference type="PRINTS" id="PR00344">
    <property type="entry name" value="BCTRLSENSOR"/>
</dbReference>
<proteinExistence type="predicted"/>
<dbReference type="CDD" id="cd00075">
    <property type="entry name" value="HATPase"/>
    <property type="match status" value="1"/>
</dbReference>
<dbReference type="AlphaFoldDB" id="A0A2A2SID5"/>
<dbReference type="InterPro" id="IPR003594">
    <property type="entry name" value="HATPase_dom"/>
</dbReference>
<dbReference type="SMART" id="SM00387">
    <property type="entry name" value="HATPase_c"/>
    <property type="match status" value="1"/>
</dbReference>
<dbReference type="InterPro" id="IPR036097">
    <property type="entry name" value="HisK_dim/P_sf"/>
</dbReference>
<dbReference type="CDD" id="cd00082">
    <property type="entry name" value="HisKA"/>
    <property type="match status" value="1"/>
</dbReference>
<name>A0A2A2SID5_9SPHN</name>
<dbReference type="InterPro" id="IPR003661">
    <property type="entry name" value="HisK_dim/P_dom"/>
</dbReference>
<evidence type="ECO:0000256" key="5">
    <source>
        <dbReference type="ARBA" id="ARBA00022777"/>
    </source>
</evidence>
<dbReference type="GO" id="GO:0009927">
    <property type="term" value="F:histidine phosphotransfer kinase activity"/>
    <property type="evidence" value="ECO:0007669"/>
    <property type="project" value="TreeGrafter"/>
</dbReference>
<evidence type="ECO:0000256" key="2">
    <source>
        <dbReference type="ARBA" id="ARBA00012438"/>
    </source>
</evidence>
<dbReference type="Pfam" id="PF12860">
    <property type="entry name" value="PAS_7"/>
    <property type="match status" value="2"/>
</dbReference>
<dbReference type="InterPro" id="IPR005467">
    <property type="entry name" value="His_kinase_dom"/>
</dbReference>
<dbReference type="PROSITE" id="PS50109">
    <property type="entry name" value="HIS_KIN"/>
    <property type="match status" value="1"/>
</dbReference>
<evidence type="ECO:0000259" key="8">
    <source>
        <dbReference type="PROSITE" id="PS50110"/>
    </source>
</evidence>
<dbReference type="OrthoDB" id="9764438at2"/>
<dbReference type="Gene3D" id="1.10.287.130">
    <property type="match status" value="1"/>
</dbReference>
<dbReference type="InterPro" id="IPR036890">
    <property type="entry name" value="HATPase_C_sf"/>
</dbReference>
<dbReference type="PANTHER" id="PTHR43047:SF9">
    <property type="entry name" value="HISTIDINE KINASE"/>
    <property type="match status" value="1"/>
</dbReference>
<comment type="caution">
    <text evidence="9">The sequence shown here is derived from an EMBL/GenBank/DDBJ whole genome shotgun (WGS) entry which is preliminary data.</text>
</comment>
<dbReference type="GO" id="GO:0000155">
    <property type="term" value="F:phosphorelay sensor kinase activity"/>
    <property type="evidence" value="ECO:0007669"/>
    <property type="project" value="InterPro"/>
</dbReference>
<dbReference type="FunFam" id="3.30.565.10:FF:000049">
    <property type="entry name" value="Two-component sensor histidine kinase"/>
    <property type="match status" value="1"/>
</dbReference>
<gene>
    <name evidence="9" type="ORF">CKY28_06610</name>
</gene>
<evidence type="ECO:0000256" key="3">
    <source>
        <dbReference type="ARBA" id="ARBA00022553"/>
    </source>
</evidence>
<dbReference type="InterPro" id="IPR004358">
    <property type="entry name" value="Sig_transdc_His_kin-like_C"/>
</dbReference>
<keyword evidence="4" id="KW-0808">Transferase</keyword>
<reference evidence="10" key="1">
    <citation type="submission" date="2017-09" db="EMBL/GenBank/DDBJ databases">
        <authorList>
            <person name="Feng G."/>
            <person name="Zhu H."/>
        </authorList>
    </citation>
    <scope>NUCLEOTIDE SEQUENCE [LARGE SCALE GENOMIC DNA]</scope>
    <source>
        <strain evidence="10">1PNM-20</strain>
    </source>
</reference>
<feature type="modified residue" description="4-aspartylphosphate" evidence="6">
    <location>
        <position position="674"/>
    </location>
</feature>
<dbReference type="FunFam" id="1.10.287.130:FF:000063">
    <property type="entry name" value="Hybrid sensor histidine kinase/response regulator"/>
    <property type="match status" value="1"/>
</dbReference>
<dbReference type="RefSeq" id="WP_095997500.1">
    <property type="nucleotide sequence ID" value="NZ_NSLI01000002.1"/>
</dbReference>
<dbReference type="SUPFAM" id="SSF55874">
    <property type="entry name" value="ATPase domain of HSP90 chaperone/DNA topoisomerase II/histidine kinase"/>
    <property type="match status" value="1"/>
</dbReference>
<feature type="domain" description="Histidine kinase" evidence="7">
    <location>
        <begin position="392"/>
        <end position="602"/>
    </location>
</feature>
<dbReference type="InterPro" id="IPR011006">
    <property type="entry name" value="CheY-like_superfamily"/>
</dbReference>
<dbReference type="SUPFAM" id="SSF52172">
    <property type="entry name" value="CheY-like"/>
    <property type="match status" value="1"/>
</dbReference>
<dbReference type="PANTHER" id="PTHR43047">
    <property type="entry name" value="TWO-COMPONENT HISTIDINE PROTEIN KINASE"/>
    <property type="match status" value="1"/>
</dbReference>
<dbReference type="Pfam" id="PF02518">
    <property type="entry name" value="HATPase_c"/>
    <property type="match status" value="1"/>
</dbReference>
<dbReference type="Proteomes" id="UP000218151">
    <property type="component" value="Unassembled WGS sequence"/>
</dbReference>
<dbReference type="InterPro" id="IPR035965">
    <property type="entry name" value="PAS-like_dom_sf"/>
</dbReference>
<dbReference type="PROSITE" id="PS50110">
    <property type="entry name" value="RESPONSE_REGULATORY"/>
    <property type="match status" value="1"/>
</dbReference>
<keyword evidence="10" id="KW-1185">Reference proteome</keyword>
<dbReference type="InterPro" id="IPR001789">
    <property type="entry name" value="Sig_transdc_resp-reg_receiver"/>
</dbReference>
<dbReference type="EMBL" id="NSLI01000002">
    <property type="protein sequence ID" value="PAX09002.1"/>
    <property type="molecule type" value="Genomic_DNA"/>
</dbReference>
<dbReference type="Gene3D" id="3.40.50.2300">
    <property type="match status" value="1"/>
</dbReference>
<evidence type="ECO:0000313" key="10">
    <source>
        <dbReference type="Proteomes" id="UP000218151"/>
    </source>
</evidence>
<keyword evidence="3 6" id="KW-0597">Phosphoprotein</keyword>
<sequence length="741" mass="80455">MLTAANDQGVDARVAALEAELSKLKRINAALMSRVERSTDLQGNAFSVFETAISLEGKVRERTADLERTLDELAGSNAALAHARDAADSARRRLVDAVESINEGFAIFDAEDRLVLCNQTYLSLWPDVADRIVPGARFEDIAGAIGDSGASLGAMVAPDRWVSERVAQHQIAGGGQVIALADGRWIQVNERRTSEGGVVGVYTDITDIRAEDARRRAVELAERALVLQGTLDAIPQGVCVFDRERRLLAWNDPLLALLRLNPATAKLRLGEHESLVRWCQSRLWTDAEEVLGWLSAGEAVVIRTEPDGRSVEVRRRAMPEGGMVITFHDVTRRLRAAEALREANETLEARVAERTSELEREIADRVAAEAALRDAKTAAEQANLSKTRFLAAASHDLLQPLNAARLFVSALASRRLAPENRQLVSQSASALDSIEDLLEALLEISKLDAGAITPEIGDVPLGELFQALRAEFALIADERGLGFQVDSTDAWVRSDPRLLRRILQNFLSNALRYTREGGVTMSVRLEGECAVIAVTDTGPGIDPAHHREIFEEFRRFDDGRARGIGLGLAIVQRAGRMLGHPIDLRSAPGQGSVFTVAVPIAALGLRCRAPAVPVMRQGLGMRTVLVVDNEQSILDGMRAVLEGWGCRVFTALGEAEVRAAPPCAHEAVNVILADYHLDNGATGDEVVASLRQLLGRAVPAVIITADRMPDLRDQLTSNGFHVLQKPVKPAQLRALLARLGS</sequence>
<dbReference type="Gene3D" id="3.30.450.20">
    <property type="entry name" value="PAS domain"/>
    <property type="match status" value="2"/>
</dbReference>
<evidence type="ECO:0000256" key="6">
    <source>
        <dbReference type="PROSITE-ProRule" id="PRU00169"/>
    </source>
</evidence>
<protein>
    <recommendedName>
        <fullName evidence="2">histidine kinase</fullName>
        <ecNumber evidence="2">2.7.13.3</ecNumber>
    </recommendedName>
</protein>
<evidence type="ECO:0000256" key="4">
    <source>
        <dbReference type="ARBA" id="ARBA00022679"/>
    </source>
</evidence>
<dbReference type="SMART" id="SM00448">
    <property type="entry name" value="REC"/>
    <property type="match status" value="1"/>
</dbReference>
<keyword evidence="5 9" id="KW-0418">Kinase</keyword>
<evidence type="ECO:0000256" key="1">
    <source>
        <dbReference type="ARBA" id="ARBA00000085"/>
    </source>
</evidence>